<dbReference type="SMART" id="SM00187">
    <property type="entry name" value="INB"/>
    <property type="match status" value="1"/>
</dbReference>
<evidence type="ECO:0000256" key="14">
    <source>
        <dbReference type="RuleBase" id="RU000633"/>
    </source>
</evidence>
<evidence type="ECO:0000256" key="4">
    <source>
        <dbReference type="ARBA" id="ARBA00022692"/>
    </source>
</evidence>
<keyword evidence="12" id="KW-0325">Glycoprotein</keyword>
<dbReference type="Pfam" id="PF17205">
    <property type="entry name" value="PSI_integrin"/>
    <property type="match status" value="1"/>
</dbReference>
<dbReference type="PROSITE" id="PS00243">
    <property type="entry name" value="I_EGF_1"/>
    <property type="match status" value="2"/>
</dbReference>
<feature type="disulfide bond" evidence="13">
    <location>
        <begin position="479"/>
        <end position="489"/>
    </location>
</feature>
<feature type="disulfide bond" evidence="13">
    <location>
        <begin position="571"/>
        <end position="576"/>
    </location>
</feature>
<dbReference type="Gene3D" id="2.10.25.10">
    <property type="entry name" value="Laminin"/>
    <property type="match status" value="3"/>
</dbReference>
<name>A0A9N9TMB9_PHYSR</name>
<evidence type="ECO:0000313" key="18">
    <source>
        <dbReference type="EMBL" id="CAG9858308.1"/>
    </source>
</evidence>
<dbReference type="Pfam" id="PF00362">
    <property type="entry name" value="Integrin_beta"/>
    <property type="match status" value="1"/>
</dbReference>
<proteinExistence type="inferred from homology"/>
<dbReference type="SUPFAM" id="SSF103575">
    <property type="entry name" value="Plexin repeat"/>
    <property type="match status" value="1"/>
</dbReference>
<feature type="disulfide bond" evidence="13">
    <location>
        <begin position="538"/>
        <end position="547"/>
    </location>
</feature>
<comment type="similarity">
    <text evidence="2 14">Belongs to the integrin beta chain family.</text>
</comment>
<gene>
    <name evidence="18" type="ORF">PHYEVI_LOCUS4698</name>
</gene>
<keyword evidence="11 13" id="KW-1015">Disulfide bond</keyword>
<evidence type="ECO:0000256" key="13">
    <source>
        <dbReference type="PIRSR" id="PIRSR002512-1"/>
    </source>
</evidence>
<dbReference type="Pfam" id="PF08725">
    <property type="entry name" value="Integrin_b_cyt"/>
    <property type="match status" value="1"/>
</dbReference>
<sequence>MNLCLLTLLLQCLLVHLANGQSSSECTSLDIQKICIDQESCDECLQAHVCCSWCYDENYNERRCNIQNNLKECDSRKIEIGAKSSLTFLKDHPFTVIKEEVNLDSQDIVQIRPQKIQLKLRKGVPVTFTFTYKPAENYPLDLYYLGDLSQSMSQNIEVFKSLGKDLPNHLTKLTKNYKLAYGSFVDKPGMPFYLTAPFFYDNPCSIELGNCEKGYLFKHRLDFTNNFTKFLEKVENSNLTANVDDLDGALDAILQILNCEDVIGFSKNSRKIILLPTDSLLHSAGDGVLVGAALKTTEHCMLDQNGEHSEPLKYDYPSLEQIDALIRQKKVNIIFAVKTETKLQYYMNMTKDSLKGFVYVAELEEQSKNILDLIKSGFYSFVEQVTFSINQTYAENLDIKFFADCENVNRFNQTSTCYHVKDKPVRFKVQITLKDIPLGKYNDTLYVEEKNINEKIELNIDYLESCKCQNYEYKDKIKCVHGFLKCDKCTCENGWSGTDCSEECSYDETSCRIFDENENTYSRICSNNGDCVCGKCKCDEAFIGEYCQYKCNGKRVGDTFQICGGPEKGTCFEGKCHCMTGYTGEDCSCSTSQQECLFSTMDKPCSGKGDCVCNKCTCRDDYTGQYCEKSKYGGNNTICDAYESAVRDALGNNGSKIIEKNGQTVEIIDESAANELSCSDDIPCTTMEYQGRIRCIFEYCYYGDQNYTIAARKICMMTAGFKTVVSGLSVLCAVIFLGLMAIAYYKFKIYRDDKLEYERFIAQNKNAVEMNPIYKSPVTHYDNPLRTKSD</sequence>
<keyword evidence="7 14" id="KW-0130">Cell adhesion</keyword>
<dbReference type="InterPro" id="IPR032695">
    <property type="entry name" value="Integrin_dom_sf"/>
</dbReference>
<dbReference type="Proteomes" id="UP001153712">
    <property type="component" value="Chromosome 2"/>
</dbReference>
<dbReference type="Gene3D" id="3.40.50.410">
    <property type="entry name" value="von Willebrand factor, type A domain"/>
    <property type="match status" value="1"/>
</dbReference>
<keyword evidence="6" id="KW-0677">Repeat</keyword>
<dbReference type="GO" id="GO:0007229">
    <property type="term" value="P:integrin-mediated signaling pathway"/>
    <property type="evidence" value="ECO:0007669"/>
    <property type="project" value="UniProtKB-KW"/>
</dbReference>
<accession>A0A9N9TMB9</accession>
<evidence type="ECO:0000256" key="12">
    <source>
        <dbReference type="ARBA" id="ARBA00023180"/>
    </source>
</evidence>
<dbReference type="GO" id="GO:0005178">
    <property type="term" value="F:integrin binding"/>
    <property type="evidence" value="ECO:0007669"/>
    <property type="project" value="TreeGrafter"/>
</dbReference>
<comment type="subcellular location">
    <subcellularLocation>
        <location evidence="14">Cell membrane</location>
        <topology evidence="14">Single-pass type I membrane protein</topology>
    </subcellularLocation>
    <subcellularLocation>
        <location evidence="1">Membrane</location>
        <topology evidence="1">Single-pass type I membrane protein</topology>
    </subcellularLocation>
</comment>
<dbReference type="InterPro" id="IPR033760">
    <property type="entry name" value="Integrin_beta_N"/>
</dbReference>
<dbReference type="SUPFAM" id="SSF69179">
    <property type="entry name" value="Integrin domains"/>
    <property type="match status" value="1"/>
</dbReference>
<dbReference type="GO" id="GO:0005925">
    <property type="term" value="C:focal adhesion"/>
    <property type="evidence" value="ECO:0007669"/>
    <property type="project" value="TreeGrafter"/>
</dbReference>
<dbReference type="GO" id="GO:0016477">
    <property type="term" value="P:cell migration"/>
    <property type="evidence" value="ECO:0007669"/>
    <property type="project" value="TreeGrafter"/>
</dbReference>
<protein>
    <recommendedName>
        <fullName evidence="14">Integrin beta</fullName>
    </recommendedName>
</protein>
<keyword evidence="10 15" id="KW-0472">Membrane</keyword>
<dbReference type="GO" id="GO:0007157">
    <property type="term" value="P:heterophilic cell-cell adhesion via plasma membrane cell adhesion molecules"/>
    <property type="evidence" value="ECO:0007669"/>
    <property type="project" value="UniProtKB-ARBA"/>
</dbReference>
<feature type="domain" description="Integrin beta subunit VWA" evidence="17">
    <location>
        <begin position="40"/>
        <end position="468"/>
    </location>
</feature>
<feature type="disulfide bond" evidence="13">
    <location>
        <begin position="618"/>
        <end position="627"/>
    </location>
</feature>
<keyword evidence="4 14" id="KW-0812">Transmembrane</keyword>
<dbReference type="SUPFAM" id="SSF53300">
    <property type="entry name" value="vWA-like"/>
    <property type="match status" value="1"/>
</dbReference>
<dbReference type="GO" id="GO:0033627">
    <property type="term" value="P:cell adhesion mediated by integrin"/>
    <property type="evidence" value="ECO:0007669"/>
    <property type="project" value="TreeGrafter"/>
</dbReference>
<organism evidence="18 19">
    <name type="scientific">Phyllotreta striolata</name>
    <name type="common">Striped flea beetle</name>
    <name type="synonym">Crioceris striolata</name>
    <dbReference type="NCBI Taxonomy" id="444603"/>
    <lineage>
        <taxon>Eukaryota</taxon>
        <taxon>Metazoa</taxon>
        <taxon>Ecdysozoa</taxon>
        <taxon>Arthropoda</taxon>
        <taxon>Hexapoda</taxon>
        <taxon>Insecta</taxon>
        <taxon>Pterygota</taxon>
        <taxon>Neoptera</taxon>
        <taxon>Endopterygota</taxon>
        <taxon>Coleoptera</taxon>
        <taxon>Polyphaga</taxon>
        <taxon>Cucujiformia</taxon>
        <taxon>Chrysomeloidea</taxon>
        <taxon>Chrysomelidae</taxon>
        <taxon>Galerucinae</taxon>
        <taxon>Alticini</taxon>
        <taxon>Phyllotreta</taxon>
    </lineage>
</organism>
<dbReference type="PRINTS" id="PR01186">
    <property type="entry name" value="INTEGRINB"/>
</dbReference>
<feature type="disulfide bond" evidence="13">
    <location>
        <begin position="589"/>
        <end position="596"/>
    </location>
</feature>
<dbReference type="AlphaFoldDB" id="A0A9N9TMB9"/>
<dbReference type="Pfam" id="PF07974">
    <property type="entry name" value="EGF_2"/>
    <property type="match status" value="1"/>
</dbReference>
<evidence type="ECO:0000256" key="15">
    <source>
        <dbReference type="SAM" id="Phobius"/>
    </source>
</evidence>
<evidence type="ECO:0000256" key="3">
    <source>
        <dbReference type="ARBA" id="ARBA00022536"/>
    </source>
</evidence>
<dbReference type="PIRSF" id="PIRSF002512">
    <property type="entry name" value="Integrin_B"/>
    <property type="match status" value="1"/>
</dbReference>
<feature type="transmembrane region" description="Helical" evidence="15">
    <location>
        <begin position="724"/>
        <end position="745"/>
    </location>
</feature>
<evidence type="ECO:0000256" key="6">
    <source>
        <dbReference type="ARBA" id="ARBA00022737"/>
    </source>
</evidence>
<keyword evidence="9 14" id="KW-0401">Integrin</keyword>
<evidence type="ECO:0000256" key="2">
    <source>
        <dbReference type="ARBA" id="ARBA00007449"/>
    </source>
</evidence>
<evidence type="ECO:0000256" key="8">
    <source>
        <dbReference type="ARBA" id="ARBA00022989"/>
    </source>
</evidence>
<dbReference type="GO" id="GO:0009986">
    <property type="term" value="C:cell surface"/>
    <property type="evidence" value="ECO:0007669"/>
    <property type="project" value="TreeGrafter"/>
</dbReference>
<evidence type="ECO:0000256" key="1">
    <source>
        <dbReference type="ARBA" id="ARBA00004479"/>
    </source>
</evidence>
<dbReference type="Gene3D" id="2.60.40.1510">
    <property type="entry name" value="ntegrin, alpha v. Chain A, domain 3"/>
    <property type="match status" value="1"/>
</dbReference>
<dbReference type="OrthoDB" id="410592at2759"/>
<dbReference type="PROSITE" id="PS52047">
    <property type="entry name" value="I_EGF_2"/>
    <property type="match status" value="1"/>
</dbReference>
<evidence type="ECO:0000256" key="9">
    <source>
        <dbReference type="ARBA" id="ARBA00023037"/>
    </source>
</evidence>
<evidence type="ECO:0000256" key="11">
    <source>
        <dbReference type="ARBA" id="ARBA00023157"/>
    </source>
</evidence>
<keyword evidence="8 15" id="KW-1133">Transmembrane helix</keyword>
<evidence type="ECO:0000259" key="17">
    <source>
        <dbReference type="SMART" id="SM00187"/>
    </source>
</evidence>
<dbReference type="InterPro" id="IPR015812">
    <property type="entry name" value="Integrin_bsu"/>
</dbReference>
<dbReference type="GO" id="GO:0007160">
    <property type="term" value="P:cell-matrix adhesion"/>
    <property type="evidence" value="ECO:0007669"/>
    <property type="project" value="TreeGrafter"/>
</dbReference>
<dbReference type="InterPro" id="IPR014836">
    <property type="entry name" value="Integrin_bsu_cyt_dom"/>
</dbReference>
<evidence type="ECO:0000256" key="5">
    <source>
        <dbReference type="ARBA" id="ARBA00022729"/>
    </source>
</evidence>
<evidence type="ECO:0000256" key="7">
    <source>
        <dbReference type="ARBA" id="ARBA00022889"/>
    </source>
</evidence>
<feature type="disulfide bond" evidence="13">
    <location>
        <begin position="533"/>
        <end position="563"/>
    </location>
</feature>
<feature type="disulfide bond" evidence="13">
    <location>
        <begin position="41"/>
        <end position="51"/>
    </location>
</feature>
<feature type="disulfide bond" evidence="13">
    <location>
        <begin position="486"/>
        <end position="525"/>
    </location>
</feature>
<feature type="disulfide bond" evidence="13">
    <location>
        <begin position="578"/>
        <end position="587"/>
    </location>
</feature>
<evidence type="ECO:0000256" key="16">
    <source>
        <dbReference type="SAM" id="SignalP"/>
    </source>
</evidence>
<dbReference type="InterPro" id="IPR002369">
    <property type="entry name" value="Integrin_bsu_VWA"/>
</dbReference>
<dbReference type="EMBL" id="OU900095">
    <property type="protein sequence ID" value="CAG9858308.1"/>
    <property type="molecule type" value="Genomic_DNA"/>
</dbReference>
<keyword evidence="3" id="KW-0245">EGF-like domain</keyword>
<dbReference type="Gene3D" id="1.20.5.100">
    <property type="entry name" value="Cytochrome c1, transmembrane anchor, C-terminal"/>
    <property type="match status" value="1"/>
</dbReference>
<reference evidence="18" key="1">
    <citation type="submission" date="2022-01" db="EMBL/GenBank/DDBJ databases">
        <authorList>
            <person name="King R."/>
        </authorList>
    </citation>
    <scope>NUCLEOTIDE SEQUENCE</scope>
</reference>
<feature type="disulfide bond" evidence="13">
    <location>
        <begin position="491"/>
        <end position="500"/>
    </location>
</feature>
<feature type="disulfide bond" evidence="13">
    <location>
        <begin position="259"/>
        <end position="300"/>
    </location>
</feature>
<dbReference type="GO" id="GO:0008305">
    <property type="term" value="C:integrin complex"/>
    <property type="evidence" value="ECO:0007669"/>
    <property type="project" value="TreeGrafter"/>
</dbReference>
<feature type="chain" id="PRO_5040497203" description="Integrin beta" evidence="16">
    <location>
        <begin position="21"/>
        <end position="790"/>
    </location>
</feature>
<evidence type="ECO:0000313" key="19">
    <source>
        <dbReference type="Proteomes" id="UP001153712"/>
    </source>
</evidence>
<dbReference type="PANTHER" id="PTHR10082">
    <property type="entry name" value="INTEGRIN BETA SUBUNIT"/>
    <property type="match status" value="1"/>
</dbReference>
<dbReference type="InterPro" id="IPR036465">
    <property type="entry name" value="vWFA_dom_sf"/>
</dbReference>
<keyword evidence="19" id="KW-1185">Reference proteome</keyword>
<dbReference type="InterPro" id="IPR013111">
    <property type="entry name" value="EGF_extracell"/>
</dbReference>
<dbReference type="InterPro" id="IPR057243">
    <property type="entry name" value="Integrin_I-EGF_CS"/>
</dbReference>
<feature type="signal peptide" evidence="16">
    <location>
        <begin position="1"/>
        <end position="20"/>
    </location>
</feature>
<feature type="disulfide bond" evidence="13">
    <location>
        <begin position="54"/>
        <end position="64"/>
    </location>
</feature>
<feature type="disulfide bond" evidence="13">
    <location>
        <begin position="204"/>
        <end position="211"/>
    </location>
</feature>
<feature type="disulfide bond" evidence="13">
    <location>
        <begin position="405"/>
        <end position="417"/>
    </location>
</feature>
<feature type="disulfide bond" evidence="13">
    <location>
        <begin position="611"/>
        <end position="616"/>
    </location>
</feature>
<keyword evidence="5 16" id="KW-0732">Signal</keyword>
<dbReference type="PANTHER" id="PTHR10082:SF60">
    <property type="entry name" value="INTEGRIN BETA-PS"/>
    <property type="match status" value="1"/>
</dbReference>
<feature type="disulfide bond" evidence="13">
    <location>
        <begin position="531"/>
        <end position="536"/>
    </location>
</feature>
<evidence type="ECO:0000256" key="10">
    <source>
        <dbReference type="ARBA" id="ARBA00023136"/>
    </source>
</evidence>